<name>V6LU83_9EUKA</name>
<evidence type="ECO:0000259" key="2">
    <source>
        <dbReference type="PROSITE" id="PS50222"/>
    </source>
</evidence>
<dbReference type="AlphaFoldDB" id="V6LU83"/>
<dbReference type="PROSITE" id="PS00018">
    <property type="entry name" value="EF_HAND_1"/>
    <property type="match status" value="1"/>
</dbReference>
<gene>
    <name evidence="3" type="ORF">SS50377_11685</name>
    <name evidence="4" type="ORF">SS50377_20575</name>
</gene>
<evidence type="ECO:0000313" key="4">
    <source>
        <dbReference type="EMBL" id="KAH0577224.1"/>
    </source>
</evidence>
<dbReference type="InterPro" id="IPR018247">
    <property type="entry name" value="EF_Hand_1_Ca_BS"/>
</dbReference>
<protein>
    <submittedName>
        <fullName evidence="3">Dynein light chain</fullName>
    </submittedName>
</protein>
<reference evidence="4" key="2">
    <citation type="submission" date="2020-12" db="EMBL/GenBank/DDBJ databases">
        <title>New Spironucleus salmonicida genome in near-complete chromosomes.</title>
        <authorList>
            <person name="Xu F."/>
            <person name="Kurt Z."/>
            <person name="Jimenez-Gonzalez A."/>
            <person name="Astvaldsson A."/>
            <person name="Andersson J.O."/>
            <person name="Svard S.G."/>
        </authorList>
    </citation>
    <scope>NUCLEOTIDE SEQUENCE</scope>
    <source>
        <strain evidence="4">ATCC 50377</strain>
    </source>
</reference>
<dbReference type="EMBL" id="KI545999">
    <property type="protein sequence ID" value="EST48167.1"/>
    <property type="molecule type" value="Genomic_DNA"/>
</dbReference>
<keyword evidence="1" id="KW-0106">Calcium</keyword>
<dbReference type="Gene3D" id="1.10.238.10">
    <property type="entry name" value="EF-hand"/>
    <property type="match status" value="1"/>
</dbReference>
<dbReference type="SUPFAM" id="SSF47473">
    <property type="entry name" value="EF-hand"/>
    <property type="match status" value="1"/>
</dbReference>
<feature type="domain" description="EF-hand" evidence="2">
    <location>
        <begin position="37"/>
        <end position="72"/>
    </location>
</feature>
<dbReference type="SMART" id="SM00054">
    <property type="entry name" value="EFh"/>
    <property type="match status" value="1"/>
</dbReference>
<sequence length="174" mass="19964">MDITHLHEIYDSFDYRQRGVIEMWKLRELLAAAELNPTDEQLFNLISDADINGDGLLSFPEFQHFVQELSNAGKTKDADMDLLNSWILLGGSSDKNGAIKVQNIKVWIQKFGFIVDIEKNLKAQIEKKLQATIIGAGKKVIVPEDIDFEDFRVLMGEAIYQLPRWVMHENEDKI</sequence>
<dbReference type="EMBL" id="AUWU02000001">
    <property type="protein sequence ID" value="KAH0577224.1"/>
    <property type="molecule type" value="Genomic_DNA"/>
</dbReference>
<keyword evidence="5" id="KW-1185">Reference proteome</keyword>
<accession>V6LU83</accession>
<dbReference type="OrthoDB" id="26525at2759"/>
<dbReference type="VEuPathDB" id="GiardiaDB:SS50377_20575"/>
<proteinExistence type="predicted"/>
<dbReference type="GO" id="GO:0005509">
    <property type="term" value="F:calcium ion binding"/>
    <property type="evidence" value="ECO:0007669"/>
    <property type="project" value="InterPro"/>
</dbReference>
<reference evidence="3 4" key="1">
    <citation type="journal article" date="2014" name="PLoS Genet.">
        <title>The Genome of Spironucleus salmonicida Highlights a Fish Pathogen Adapted to Fluctuating Environments.</title>
        <authorList>
            <person name="Xu F."/>
            <person name="Jerlstrom-Hultqvist J."/>
            <person name="Einarsson E."/>
            <person name="Astvaldsson A."/>
            <person name="Svard S.G."/>
            <person name="Andersson J.O."/>
        </authorList>
    </citation>
    <scope>NUCLEOTIDE SEQUENCE</scope>
    <source>
        <strain evidence="4">ATCC 50377</strain>
    </source>
</reference>
<dbReference type="Proteomes" id="UP000018208">
    <property type="component" value="Unassembled WGS sequence"/>
</dbReference>
<dbReference type="InterPro" id="IPR011992">
    <property type="entry name" value="EF-hand-dom_pair"/>
</dbReference>
<dbReference type="Pfam" id="PF13499">
    <property type="entry name" value="EF-hand_7"/>
    <property type="match status" value="1"/>
</dbReference>
<organism evidence="3">
    <name type="scientific">Spironucleus salmonicida</name>
    <dbReference type="NCBI Taxonomy" id="348837"/>
    <lineage>
        <taxon>Eukaryota</taxon>
        <taxon>Metamonada</taxon>
        <taxon>Diplomonadida</taxon>
        <taxon>Hexamitidae</taxon>
        <taxon>Hexamitinae</taxon>
        <taxon>Spironucleus</taxon>
    </lineage>
</organism>
<evidence type="ECO:0000313" key="5">
    <source>
        <dbReference type="Proteomes" id="UP000018208"/>
    </source>
</evidence>
<dbReference type="InterPro" id="IPR002048">
    <property type="entry name" value="EF_hand_dom"/>
</dbReference>
<evidence type="ECO:0000313" key="3">
    <source>
        <dbReference type="EMBL" id="EST48167.1"/>
    </source>
</evidence>
<evidence type="ECO:0000256" key="1">
    <source>
        <dbReference type="ARBA" id="ARBA00022837"/>
    </source>
</evidence>
<dbReference type="PROSITE" id="PS50222">
    <property type="entry name" value="EF_HAND_2"/>
    <property type="match status" value="1"/>
</dbReference>